<dbReference type="PROSITE" id="PS51257">
    <property type="entry name" value="PROKAR_LIPOPROTEIN"/>
    <property type="match status" value="1"/>
</dbReference>
<dbReference type="PANTHER" id="PTHR35038">
    <property type="entry name" value="DISSIMILATORY SULFITE REDUCTASE SIRA"/>
    <property type="match status" value="1"/>
</dbReference>
<feature type="domain" description="Outer membrane cytochrome MtrC/MtrF-like" evidence="2">
    <location>
        <begin position="50"/>
        <end position="185"/>
    </location>
</feature>
<sequence length="353" mass="37535">MIMKKNRLFFQLLGIGVFAISLFMVSCTKEGAMGPAGADGTNGVDGTNGTNGTTVCLECHNETVQSTITAQYESSVHGGSQNFYPGSPFVKDYAGGRNGCAKCHSNEGFILTQTTGLDTTATDIANPTNITCKTCHGSHSSLDSDEADEILPLRTKAPVKLLIDPTISIDLKSESNLCINCHQPRTAPPTGDVDGNFAVTSTHYGPHHGPQATMFAGIGGYEKTGGAYPTAYDSGHFKNTEACVTCHMNDKDGVPTHDWEPQITACQQCHTDATDFDVNNVQTDVEALMETLKAKLITAGLLDANGGIVTGTYTVDQAGALFNYEMIHDDKSMGVHNADYTEALLNESIASFN</sequence>
<dbReference type="InterPro" id="IPR036280">
    <property type="entry name" value="Multihaem_cyt_sf"/>
</dbReference>
<dbReference type="Pfam" id="PF22113">
    <property type="entry name" value="Mtrc-MtrF_II-IV_dom"/>
    <property type="match status" value="1"/>
</dbReference>
<dbReference type="EMBL" id="RJJX01000001">
    <property type="protein sequence ID" value="RUT79913.1"/>
    <property type="molecule type" value="Genomic_DNA"/>
</dbReference>
<name>A0A434AZ70_9BACT</name>
<evidence type="ECO:0000313" key="4">
    <source>
        <dbReference type="Proteomes" id="UP000282985"/>
    </source>
</evidence>
<dbReference type="Gene3D" id="1.10.1130.10">
    <property type="entry name" value="Flavocytochrome C3, Chain A"/>
    <property type="match status" value="1"/>
</dbReference>
<comment type="caution">
    <text evidence="3">The sequence shown here is derived from an EMBL/GenBank/DDBJ whole genome shotgun (WGS) entry which is preliminary data.</text>
</comment>
<evidence type="ECO:0000256" key="1">
    <source>
        <dbReference type="ARBA" id="ARBA00022729"/>
    </source>
</evidence>
<dbReference type="InterPro" id="IPR054337">
    <property type="entry name" value="Mtrc-MtrF-like_dom_II/IV"/>
</dbReference>
<evidence type="ECO:0000259" key="2">
    <source>
        <dbReference type="Pfam" id="PF22113"/>
    </source>
</evidence>
<dbReference type="SUPFAM" id="SSF48695">
    <property type="entry name" value="Multiheme cytochromes"/>
    <property type="match status" value="1"/>
</dbReference>
<keyword evidence="1" id="KW-0732">Signal</keyword>
<protein>
    <recommendedName>
        <fullName evidence="2">Outer membrane cytochrome MtrC/MtrF-like domain-containing protein</fullName>
    </recommendedName>
</protein>
<proteinExistence type="predicted"/>
<organism evidence="3 4">
    <name type="scientific">Ancylomarina longa</name>
    <dbReference type="NCBI Taxonomy" id="2487017"/>
    <lineage>
        <taxon>Bacteria</taxon>
        <taxon>Pseudomonadati</taxon>
        <taxon>Bacteroidota</taxon>
        <taxon>Bacteroidia</taxon>
        <taxon>Marinilabiliales</taxon>
        <taxon>Marinifilaceae</taxon>
        <taxon>Ancylomarina</taxon>
    </lineage>
</organism>
<dbReference type="AlphaFoldDB" id="A0A434AZ70"/>
<reference evidence="3 4" key="1">
    <citation type="submission" date="2018-11" db="EMBL/GenBank/DDBJ databases">
        <title>Parancylomarina longa gen. nov., sp. nov., isolated from sediments of southern Okinawa.</title>
        <authorList>
            <person name="Fu T."/>
        </authorList>
    </citation>
    <scope>NUCLEOTIDE SEQUENCE [LARGE SCALE GENOMIC DNA]</scope>
    <source>
        <strain evidence="3 4">T3-2 S1-C</strain>
    </source>
</reference>
<evidence type="ECO:0000313" key="3">
    <source>
        <dbReference type="EMBL" id="RUT79913.1"/>
    </source>
</evidence>
<dbReference type="Gene3D" id="3.90.10.10">
    <property type="entry name" value="Cytochrome C3"/>
    <property type="match status" value="1"/>
</dbReference>
<accession>A0A434AZ70</accession>
<keyword evidence="4" id="KW-1185">Reference proteome</keyword>
<dbReference type="Proteomes" id="UP000282985">
    <property type="component" value="Unassembled WGS sequence"/>
</dbReference>
<gene>
    <name evidence="3" type="ORF">DLK05_00740</name>
</gene>
<dbReference type="InterPro" id="IPR051829">
    <property type="entry name" value="Multiheme_Cytochr_ET"/>
</dbReference>